<dbReference type="InterPro" id="IPR019546">
    <property type="entry name" value="TAT_signal_bac_arc"/>
</dbReference>
<dbReference type="InterPro" id="IPR011706">
    <property type="entry name" value="Cu-oxidase_C"/>
</dbReference>
<dbReference type="AlphaFoldDB" id="A0A225MWH0"/>
<evidence type="ECO:0000256" key="2">
    <source>
        <dbReference type="ARBA" id="ARBA00022723"/>
    </source>
</evidence>
<name>A0A225MWH0_9BURK</name>
<dbReference type="NCBIfam" id="TIGR01409">
    <property type="entry name" value="TAT_signal_seq"/>
    <property type="match status" value="1"/>
</dbReference>
<evidence type="ECO:0000256" key="4">
    <source>
        <dbReference type="SAM" id="MobiDB-lite"/>
    </source>
</evidence>
<organism evidence="7 8">
    <name type="scientific">Candidimonas nitroreducens</name>
    <dbReference type="NCBI Taxonomy" id="683354"/>
    <lineage>
        <taxon>Bacteria</taxon>
        <taxon>Pseudomonadati</taxon>
        <taxon>Pseudomonadota</taxon>
        <taxon>Betaproteobacteria</taxon>
        <taxon>Burkholderiales</taxon>
        <taxon>Alcaligenaceae</taxon>
        <taxon>Candidimonas</taxon>
    </lineage>
</organism>
<sequence length="551" mass="61266">MKRPEYLSRRNFLGGAGLTVMSLLAGLPLIPAHAQDSDAFEPDLAIELTARPRSVVLRPGSTTTAWSYEAKVIKGDPASVLAHPDSTLGPTLRVYRGQKLRIDFVNQIDHASIVNWHGLHVPANMMGLPRYEVAPGKRYRYEFQVVDRAGTYWYHAMAAGRTPEQVYFGLAGLLLVSDDEEAALALPRGEYDLPIVIQDRAWGRDNQLYYLPGTGPAASHKRQPDDEPHSHHGMMGGQDMMGGMMSGGMDGMMTRMMGFFGDTLFVNGRPSAPLELATHAYRMRVLNASNARTYKLAWQDGRPLTIIASDGGLLSEPVRKDYVMLTPGQRIELWADFSHDAVGAKPTLMSQSFSSMMDMMGDSGMMGGMMGGSPLADGAEFPILTAHITRKVDDVLQLPKQLSRFQRLRAEDTVNLHDPRTFRITMGHMQWGFNGRSFEMDTVAPDEVVQLGTSEIWEFANNRMMAHAIHLHGLQFQVLERIDSPKDAGVVDGYMDEGWLDTILVMPGERVRLIMRFADFTGTYAYQCHMLEHAAAGLMRDYNVKASRLPA</sequence>
<evidence type="ECO:0000259" key="6">
    <source>
        <dbReference type="Pfam" id="PF07732"/>
    </source>
</evidence>
<dbReference type="PANTHER" id="PTHR48267:SF1">
    <property type="entry name" value="BILIRUBIN OXIDASE"/>
    <property type="match status" value="1"/>
</dbReference>
<dbReference type="InterPro" id="IPR011707">
    <property type="entry name" value="Cu-oxidase-like_N"/>
</dbReference>
<dbReference type="SUPFAM" id="SSF49503">
    <property type="entry name" value="Cupredoxins"/>
    <property type="match status" value="3"/>
</dbReference>
<proteinExistence type="predicted"/>
<dbReference type="GO" id="GO:0016491">
    <property type="term" value="F:oxidoreductase activity"/>
    <property type="evidence" value="ECO:0007669"/>
    <property type="project" value="UniProtKB-KW"/>
</dbReference>
<evidence type="ECO:0000313" key="8">
    <source>
        <dbReference type="Proteomes" id="UP000214603"/>
    </source>
</evidence>
<feature type="region of interest" description="Disordered" evidence="4">
    <location>
        <begin position="213"/>
        <end position="237"/>
    </location>
</feature>
<dbReference type="RefSeq" id="WP_088601715.1">
    <property type="nucleotide sequence ID" value="NZ_NJIH01000002.1"/>
</dbReference>
<dbReference type="InterPro" id="IPR045087">
    <property type="entry name" value="Cu-oxidase_fam"/>
</dbReference>
<dbReference type="GO" id="GO:0005507">
    <property type="term" value="F:copper ion binding"/>
    <property type="evidence" value="ECO:0007669"/>
    <property type="project" value="InterPro"/>
</dbReference>
<keyword evidence="3" id="KW-0560">Oxidoreductase</keyword>
<reference evidence="8" key="1">
    <citation type="submission" date="2017-06" db="EMBL/GenBank/DDBJ databases">
        <title>Herbaspirillum phytohormonus sp. nov., isolated from the root nodule of Robinia pseudoacacia in lead-zinc mine.</title>
        <authorList>
            <person name="Fan M."/>
            <person name="Lin Y."/>
        </authorList>
    </citation>
    <scope>NUCLEOTIDE SEQUENCE [LARGE SCALE GENOMIC DNA]</scope>
    <source>
        <strain evidence="8">SC-089</strain>
    </source>
</reference>
<comment type="subcellular location">
    <subcellularLocation>
        <location evidence="1">Periplasm</location>
    </subcellularLocation>
</comment>
<dbReference type="Pfam" id="PF07732">
    <property type="entry name" value="Cu-oxidase_3"/>
    <property type="match status" value="1"/>
</dbReference>
<evidence type="ECO:0000256" key="1">
    <source>
        <dbReference type="ARBA" id="ARBA00004418"/>
    </source>
</evidence>
<dbReference type="EMBL" id="NJIH01000002">
    <property type="protein sequence ID" value="OWT65565.1"/>
    <property type="molecule type" value="Genomic_DNA"/>
</dbReference>
<dbReference type="PROSITE" id="PS00079">
    <property type="entry name" value="MULTICOPPER_OXIDASE1"/>
    <property type="match status" value="1"/>
</dbReference>
<dbReference type="GO" id="GO:0042597">
    <property type="term" value="C:periplasmic space"/>
    <property type="evidence" value="ECO:0007669"/>
    <property type="project" value="UniProtKB-SubCell"/>
</dbReference>
<keyword evidence="8" id="KW-1185">Reference proteome</keyword>
<dbReference type="CDD" id="cd13852">
    <property type="entry name" value="CuRO_1_McoP_like"/>
    <property type="match status" value="1"/>
</dbReference>
<dbReference type="Pfam" id="PF07731">
    <property type="entry name" value="Cu-oxidase_2"/>
    <property type="match status" value="1"/>
</dbReference>
<dbReference type="OrthoDB" id="9757546at2"/>
<evidence type="ECO:0000259" key="5">
    <source>
        <dbReference type="Pfam" id="PF07731"/>
    </source>
</evidence>
<keyword evidence="2" id="KW-0479">Metal-binding</keyword>
<dbReference type="InterPro" id="IPR006311">
    <property type="entry name" value="TAT_signal"/>
</dbReference>
<dbReference type="PANTHER" id="PTHR48267">
    <property type="entry name" value="CUPREDOXIN SUPERFAMILY PROTEIN"/>
    <property type="match status" value="1"/>
</dbReference>
<dbReference type="PROSITE" id="PS51318">
    <property type="entry name" value="TAT"/>
    <property type="match status" value="1"/>
</dbReference>
<dbReference type="Proteomes" id="UP000214603">
    <property type="component" value="Unassembled WGS sequence"/>
</dbReference>
<dbReference type="Gene3D" id="2.60.40.420">
    <property type="entry name" value="Cupredoxins - blue copper proteins"/>
    <property type="match status" value="3"/>
</dbReference>
<comment type="caution">
    <text evidence="7">The sequence shown here is derived from an EMBL/GenBank/DDBJ whole genome shotgun (WGS) entry which is preliminary data.</text>
</comment>
<gene>
    <name evidence="7" type="ORF">CEY11_02130</name>
</gene>
<feature type="domain" description="Plastocyanin-like" evidence="5">
    <location>
        <begin position="416"/>
        <end position="545"/>
    </location>
</feature>
<accession>A0A225MWH0</accession>
<feature type="domain" description="Plastocyanin-like" evidence="6">
    <location>
        <begin position="74"/>
        <end position="180"/>
    </location>
</feature>
<evidence type="ECO:0000256" key="3">
    <source>
        <dbReference type="ARBA" id="ARBA00023002"/>
    </source>
</evidence>
<protein>
    <submittedName>
        <fullName evidence="7">Bilirubin oxidase</fullName>
    </submittedName>
</protein>
<dbReference type="InterPro" id="IPR008972">
    <property type="entry name" value="Cupredoxin"/>
</dbReference>
<evidence type="ECO:0000313" key="7">
    <source>
        <dbReference type="EMBL" id="OWT65565.1"/>
    </source>
</evidence>
<dbReference type="InterPro" id="IPR033138">
    <property type="entry name" value="Cu_oxidase_CS"/>
</dbReference>